<reference evidence="2 3" key="1">
    <citation type="submission" date="2024-11" db="EMBL/GenBank/DDBJ databases">
        <title>A near-complete genome assembly of Cinchona calisaya.</title>
        <authorList>
            <person name="Lian D.C."/>
            <person name="Zhao X.W."/>
            <person name="Wei L."/>
        </authorList>
    </citation>
    <scope>NUCLEOTIDE SEQUENCE [LARGE SCALE GENOMIC DNA]</scope>
    <source>
        <tissue evidence="2">Nenye</tissue>
    </source>
</reference>
<keyword evidence="3" id="KW-1185">Reference proteome</keyword>
<sequence length="141" mass="16621">MKGRRIESVYMMSAQEANVDKARKNETTDLLHARLGHVSYYKLKIMMKKFMLKGLPQLECCKDIVCAGCQYEWFTDGEKQLISRLLDPNPKTTEYELAEKIEPEEKIMDDVHEAFNLFKEMERKTSRSEFEDNKMMNPDLN</sequence>
<evidence type="ECO:0000313" key="3">
    <source>
        <dbReference type="Proteomes" id="UP001630127"/>
    </source>
</evidence>
<name>A0ABD3AP56_9GENT</name>
<dbReference type="Proteomes" id="UP001630127">
    <property type="component" value="Unassembled WGS sequence"/>
</dbReference>
<dbReference type="EMBL" id="JBJUIK010000003">
    <property type="protein sequence ID" value="KAL3532849.1"/>
    <property type="molecule type" value="Genomic_DNA"/>
</dbReference>
<gene>
    <name evidence="2" type="ORF">ACH5RR_006370</name>
</gene>
<dbReference type="Pfam" id="PF13976">
    <property type="entry name" value="gag_pre-integrs"/>
    <property type="match status" value="1"/>
</dbReference>
<organism evidence="2 3">
    <name type="scientific">Cinchona calisaya</name>
    <dbReference type="NCBI Taxonomy" id="153742"/>
    <lineage>
        <taxon>Eukaryota</taxon>
        <taxon>Viridiplantae</taxon>
        <taxon>Streptophyta</taxon>
        <taxon>Embryophyta</taxon>
        <taxon>Tracheophyta</taxon>
        <taxon>Spermatophyta</taxon>
        <taxon>Magnoliopsida</taxon>
        <taxon>eudicotyledons</taxon>
        <taxon>Gunneridae</taxon>
        <taxon>Pentapetalae</taxon>
        <taxon>asterids</taxon>
        <taxon>lamiids</taxon>
        <taxon>Gentianales</taxon>
        <taxon>Rubiaceae</taxon>
        <taxon>Cinchonoideae</taxon>
        <taxon>Cinchoneae</taxon>
        <taxon>Cinchona</taxon>
    </lineage>
</organism>
<comment type="caution">
    <text evidence="2">The sequence shown here is derived from an EMBL/GenBank/DDBJ whole genome shotgun (WGS) entry which is preliminary data.</text>
</comment>
<evidence type="ECO:0000313" key="2">
    <source>
        <dbReference type="EMBL" id="KAL3532849.1"/>
    </source>
</evidence>
<feature type="domain" description="GAG-pre-integrase" evidence="1">
    <location>
        <begin position="12"/>
        <end position="71"/>
    </location>
</feature>
<evidence type="ECO:0000259" key="1">
    <source>
        <dbReference type="Pfam" id="PF13976"/>
    </source>
</evidence>
<protein>
    <recommendedName>
        <fullName evidence="1">GAG-pre-integrase domain-containing protein</fullName>
    </recommendedName>
</protein>
<proteinExistence type="predicted"/>
<dbReference type="AlphaFoldDB" id="A0ABD3AP56"/>
<accession>A0ABD3AP56</accession>
<dbReference type="InterPro" id="IPR025724">
    <property type="entry name" value="GAG-pre-integrase_dom"/>
</dbReference>